<evidence type="ECO:0000259" key="8">
    <source>
        <dbReference type="Pfam" id="PF00924"/>
    </source>
</evidence>
<comment type="similarity">
    <text evidence="2">Belongs to the MscS (TC 1.A.23) family.</text>
</comment>
<dbReference type="InterPro" id="IPR006685">
    <property type="entry name" value="MscS_channel_2nd"/>
</dbReference>
<feature type="domain" description="Mechanosensitive ion channel MscS C-terminal" evidence="9">
    <location>
        <begin position="189"/>
        <end position="270"/>
    </location>
</feature>
<keyword evidence="12" id="KW-1185">Reference proteome</keyword>
<dbReference type="Pfam" id="PF21082">
    <property type="entry name" value="MS_channel_3rd"/>
    <property type="match status" value="1"/>
</dbReference>
<dbReference type="Pfam" id="PF00924">
    <property type="entry name" value="MS_channel_2nd"/>
    <property type="match status" value="1"/>
</dbReference>
<dbReference type="SUPFAM" id="SSF82689">
    <property type="entry name" value="Mechanosensitive channel protein MscS (YggB), C-terminal domain"/>
    <property type="match status" value="1"/>
</dbReference>
<keyword evidence="4 7" id="KW-0812">Transmembrane</keyword>
<dbReference type="Gene3D" id="1.10.287.1260">
    <property type="match status" value="1"/>
</dbReference>
<dbReference type="GO" id="GO:0005886">
    <property type="term" value="C:plasma membrane"/>
    <property type="evidence" value="ECO:0007669"/>
    <property type="project" value="UniProtKB-SubCell"/>
</dbReference>
<gene>
    <name evidence="11" type="ORF">CK503_15645</name>
</gene>
<dbReference type="Proteomes" id="UP000218831">
    <property type="component" value="Unassembled WGS sequence"/>
</dbReference>
<proteinExistence type="inferred from homology"/>
<dbReference type="AlphaFoldDB" id="A0A2A2G4F7"/>
<dbReference type="InterPro" id="IPR049142">
    <property type="entry name" value="MS_channel_1st"/>
</dbReference>
<dbReference type="InterPro" id="IPR011014">
    <property type="entry name" value="MscS_channel_TM-2"/>
</dbReference>
<organism evidence="11 12">
    <name type="scientific">Fodinibius salipaludis</name>
    <dbReference type="NCBI Taxonomy" id="2032627"/>
    <lineage>
        <taxon>Bacteria</taxon>
        <taxon>Pseudomonadati</taxon>
        <taxon>Balneolota</taxon>
        <taxon>Balneolia</taxon>
        <taxon>Balneolales</taxon>
        <taxon>Balneolaceae</taxon>
        <taxon>Fodinibius</taxon>
    </lineage>
</organism>
<dbReference type="PANTHER" id="PTHR30221:SF1">
    <property type="entry name" value="SMALL-CONDUCTANCE MECHANOSENSITIVE CHANNEL"/>
    <property type="match status" value="1"/>
</dbReference>
<keyword evidence="6 7" id="KW-0472">Membrane</keyword>
<comment type="subcellular location">
    <subcellularLocation>
        <location evidence="1">Cell membrane</location>
        <topology evidence="1">Multi-pass membrane protein</topology>
    </subcellularLocation>
</comment>
<feature type="domain" description="Mechanosensitive ion channel transmembrane helices 2/3" evidence="10">
    <location>
        <begin position="73"/>
        <end position="112"/>
    </location>
</feature>
<evidence type="ECO:0000256" key="3">
    <source>
        <dbReference type="ARBA" id="ARBA00022475"/>
    </source>
</evidence>
<evidence type="ECO:0000256" key="6">
    <source>
        <dbReference type="ARBA" id="ARBA00023136"/>
    </source>
</evidence>
<dbReference type="InterPro" id="IPR023408">
    <property type="entry name" value="MscS_beta-dom_sf"/>
</dbReference>
<evidence type="ECO:0000313" key="12">
    <source>
        <dbReference type="Proteomes" id="UP000218831"/>
    </source>
</evidence>
<accession>A0A2A2G4F7</accession>
<dbReference type="GO" id="GO:0008381">
    <property type="term" value="F:mechanosensitive monoatomic ion channel activity"/>
    <property type="evidence" value="ECO:0007669"/>
    <property type="project" value="InterPro"/>
</dbReference>
<dbReference type="SUPFAM" id="SSF50182">
    <property type="entry name" value="Sm-like ribonucleoproteins"/>
    <property type="match status" value="1"/>
</dbReference>
<dbReference type="EMBL" id="NSKE01000016">
    <property type="protein sequence ID" value="PAU92666.1"/>
    <property type="molecule type" value="Genomic_DNA"/>
</dbReference>
<evidence type="ECO:0000256" key="2">
    <source>
        <dbReference type="ARBA" id="ARBA00008017"/>
    </source>
</evidence>
<keyword evidence="5 7" id="KW-1133">Transmembrane helix</keyword>
<dbReference type="Gene3D" id="2.30.30.60">
    <property type="match status" value="1"/>
</dbReference>
<evidence type="ECO:0000259" key="9">
    <source>
        <dbReference type="Pfam" id="PF21082"/>
    </source>
</evidence>
<dbReference type="PANTHER" id="PTHR30221">
    <property type="entry name" value="SMALL-CONDUCTANCE MECHANOSENSITIVE CHANNEL"/>
    <property type="match status" value="1"/>
</dbReference>
<feature type="transmembrane region" description="Helical" evidence="7">
    <location>
        <begin position="90"/>
        <end position="112"/>
    </location>
</feature>
<feature type="transmembrane region" description="Helical" evidence="7">
    <location>
        <begin position="20"/>
        <end position="46"/>
    </location>
</feature>
<evidence type="ECO:0000256" key="4">
    <source>
        <dbReference type="ARBA" id="ARBA00022692"/>
    </source>
</evidence>
<evidence type="ECO:0000259" key="10">
    <source>
        <dbReference type="Pfam" id="PF21088"/>
    </source>
</evidence>
<evidence type="ECO:0000256" key="5">
    <source>
        <dbReference type="ARBA" id="ARBA00022989"/>
    </source>
</evidence>
<evidence type="ECO:0000256" key="7">
    <source>
        <dbReference type="SAM" id="Phobius"/>
    </source>
</evidence>
<feature type="transmembrane region" description="Helical" evidence="7">
    <location>
        <begin position="67"/>
        <end position="84"/>
    </location>
</feature>
<protein>
    <submittedName>
        <fullName evidence="11">Mechanosensitive ion channel protein MscS</fullName>
    </submittedName>
</protein>
<dbReference type="Gene3D" id="3.30.70.100">
    <property type="match status" value="1"/>
</dbReference>
<comment type="caution">
    <text evidence="11">The sequence shown here is derived from an EMBL/GenBank/DDBJ whole genome shotgun (WGS) entry which is preliminary data.</text>
</comment>
<dbReference type="InterPro" id="IPR049278">
    <property type="entry name" value="MS_channel_C"/>
</dbReference>
<name>A0A2A2G4F7_9BACT</name>
<evidence type="ECO:0000313" key="11">
    <source>
        <dbReference type="EMBL" id="PAU92666.1"/>
    </source>
</evidence>
<dbReference type="InterPro" id="IPR011066">
    <property type="entry name" value="MscS_channel_C_sf"/>
</dbReference>
<reference evidence="11 12" key="1">
    <citation type="submission" date="2017-08" db="EMBL/GenBank/DDBJ databases">
        <title>Aliifodinibius alkalisoli sp. nov., isolated from saline alkaline soil.</title>
        <authorList>
            <person name="Liu D."/>
            <person name="Zhang G."/>
        </authorList>
    </citation>
    <scope>NUCLEOTIDE SEQUENCE [LARGE SCALE GENOMIC DNA]</scope>
    <source>
        <strain evidence="11 12">WN023</strain>
    </source>
</reference>
<sequence length="288" mass="32209">MKKVLDQIYLKISEIFSPEIIGDLLAEGIIDIAVMLSVIFAFYLLWRGAKLISKPIFEKSNLDETTTIFANSIIKYGILIFGLITALDSIGIKTSAVLASLGIVGLTIGFAARDSLSNIISGVIIYLDRPFVIGDLVEVDGRYGKVDRITLRSTRIVTVDGKMLAVPNVDVVNKTVTSYTNFPHLRLDVPVTVGVNEDLDKARSILLNLLKNNHLYMSEPKPSVVVKELNDYNVLIELRVWIDNERDHIPMRFQLREDIFKAFNKAGIHMPYETLQLAPFNASINSKN</sequence>
<dbReference type="Pfam" id="PF21088">
    <property type="entry name" value="MS_channel_1st"/>
    <property type="match status" value="1"/>
</dbReference>
<feature type="domain" description="Mechanosensitive ion channel MscS" evidence="8">
    <location>
        <begin position="114"/>
        <end position="179"/>
    </location>
</feature>
<dbReference type="InterPro" id="IPR010920">
    <property type="entry name" value="LSM_dom_sf"/>
</dbReference>
<keyword evidence="3" id="KW-1003">Cell membrane</keyword>
<dbReference type="SUPFAM" id="SSF82861">
    <property type="entry name" value="Mechanosensitive channel protein MscS (YggB), transmembrane region"/>
    <property type="match status" value="1"/>
</dbReference>
<dbReference type="InterPro" id="IPR045275">
    <property type="entry name" value="MscS_archaea/bacteria_type"/>
</dbReference>
<dbReference type="RefSeq" id="WP_095607775.1">
    <property type="nucleotide sequence ID" value="NZ_NSKE01000016.1"/>
</dbReference>
<evidence type="ECO:0000256" key="1">
    <source>
        <dbReference type="ARBA" id="ARBA00004651"/>
    </source>
</evidence>
<dbReference type="OrthoDB" id="1522493at2"/>